<evidence type="ECO:0000313" key="4">
    <source>
        <dbReference type="EMBL" id="ADH65310.1"/>
    </source>
</evidence>
<proteinExistence type="predicted"/>
<feature type="domain" description="Helix-turn-helix type 11" evidence="1">
    <location>
        <begin position="9"/>
        <end position="55"/>
    </location>
</feature>
<dbReference type="Pfam" id="PF25583">
    <property type="entry name" value="WCX"/>
    <property type="match status" value="1"/>
</dbReference>
<dbReference type="PANTHER" id="PTHR34580">
    <property type="match status" value="1"/>
</dbReference>
<evidence type="ECO:0000259" key="1">
    <source>
        <dbReference type="Pfam" id="PF08279"/>
    </source>
</evidence>
<dbReference type="InterPro" id="IPR057727">
    <property type="entry name" value="WCX_dom"/>
</dbReference>
<dbReference type="PROSITE" id="PS52050">
    <property type="entry name" value="WYL"/>
    <property type="match status" value="1"/>
</dbReference>
<dbReference type="RefSeq" id="WP_013159788.1">
    <property type="nucleotide sequence ID" value="NC_014213.1"/>
</dbReference>
<dbReference type="OrthoDB" id="33996at2"/>
<evidence type="ECO:0008006" key="6">
    <source>
        <dbReference type="Google" id="ProtNLM"/>
    </source>
</evidence>
<evidence type="ECO:0000313" key="5">
    <source>
        <dbReference type="Proteomes" id="UP000001916"/>
    </source>
</evidence>
<dbReference type="EMBL" id="CP002043">
    <property type="protein sequence ID" value="ADH65310.1"/>
    <property type="molecule type" value="Genomic_DNA"/>
</dbReference>
<organism evidence="4 5">
    <name type="scientific">Allomeiothermus silvanus (strain ATCC 700542 / DSM 9946 / NBRC 106475 / NCIMB 13440 / VI-R2)</name>
    <name type="common">Thermus silvanus</name>
    <dbReference type="NCBI Taxonomy" id="526227"/>
    <lineage>
        <taxon>Bacteria</taxon>
        <taxon>Thermotogati</taxon>
        <taxon>Deinococcota</taxon>
        <taxon>Deinococci</taxon>
        <taxon>Thermales</taxon>
        <taxon>Thermaceae</taxon>
        <taxon>Allomeiothermus</taxon>
    </lineage>
</organism>
<sequence>MTNENDIRLIQRLEGGAALSAVELAEHLGISRASVYRVIQRCENRGYNIVRERGRFRLASRDRDAGRFEFSLSAQQAHDLVAAVESVRRLTPYAAEALEVLRKTLIGSKLERPSAVYYHSYDEIDPEVYPRVVAAIEQRKVLELTYKPTNVKRSLSQHTFEPYRIIFWNGHYYLAGRSRTFSHKPGGGLMHLRLDRILEAKVAVAWHEGQKVPDTLTFPEPDFDPQAYVERSFGTFGGDGEPEEVVLHFPAHNAKAAAEVQRHPSRKLLPQDDGSLIYKLTVPITEELVWWAASWKGLRVLAPDHLREKVRRHCLELAYLNQ</sequence>
<dbReference type="InterPro" id="IPR051534">
    <property type="entry name" value="CBASS_pafABC_assoc_protein"/>
</dbReference>
<evidence type="ECO:0000259" key="2">
    <source>
        <dbReference type="Pfam" id="PF13280"/>
    </source>
</evidence>
<geneLocation type="plasmid" evidence="4 5">
    <name>pMESIL01</name>
</geneLocation>
<dbReference type="SUPFAM" id="SSF46785">
    <property type="entry name" value="Winged helix' DNA-binding domain"/>
    <property type="match status" value="1"/>
</dbReference>
<dbReference type="Proteomes" id="UP000001916">
    <property type="component" value="Plasmid pMESIL01"/>
</dbReference>
<name>D7BJF4_ALLS1</name>
<dbReference type="Pfam" id="PF08279">
    <property type="entry name" value="HTH_11"/>
    <property type="match status" value="1"/>
</dbReference>
<dbReference type="HOGENOM" id="CLU_041141_4_1_0"/>
<feature type="domain" description="WCX" evidence="3">
    <location>
        <begin position="241"/>
        <end position="314"/>
    </location>
</feature>
<dbReference type="PANTHER" id="PTHR34580:SF1">
    <property type="entry name" value="PROTEIN PAFC"/>
    <property type="match status" value="1"/>
</dbReference>
<dbReference type="InterPro" id="IPR036388">
    <property type="entry name" value="WH-like_DNA-bd_sf"/>
</dbReference>
<dbReference type="InterPro" id="IPR036390">
    <property type="entry name" value="WH_DNA-bd_sf"/>
</dbReference>
<reference evidence="4 5" key="1">
    <citation type="journal article" date="2010" name="Stand. Genomic Sci.">
        <title>Complete genome sequence of Meiothermus silvanus type strain (VI-R2).</title>
        <authorList>
            <person name="Sikorski J."/>
            <person name="Tindall B.J."/>
            <person name="Lowry S."/>
            <person name="Lucas S."/>
            <person name="Nolan M."/>
            <person name="Copeland A."/>
            <person name="Glavina Del Rio T."/>
            <person name="Tice H."/>
            <person name="Cheng J.F."/>
            <person name="Han C."/>
            <person name="Pitluck S."/>
            <person name="Liolios K."/>
            <person name="Ivanova N."/>
            <person name="Mavromatis K."/>
            <person name="Mikhailova N."/>
            <person name="Pati A."/>
            <person name="Goodwin L."/>
            <person name="Chen A."/>
            <person name="Palaniappan K."/>
            <person name="Land M."/>
            <person name="Hauser L."/>
            <person name="Chang Y.J."/>
            <person name="Jeffries C.D."/>
            <person name="Rohde M."/>
            <person name="Goker M."/>
            <person name="Woyke T."/>
            <person name="Bristow J."/>
            <person name="Eisen J.A."/>
            <person name="Markowitz V."/>
            <person name="Hugenholtz P."/>
            <person name="Kyrpides N.C."/>
            <person name="Klenk H.P."/>
            <person name="Lapidus A."/>
        </authorList>
    </citation>
    <scope>NUCLEOTIDE SEQUENCE [LARGE SCALE GENOMIC DNA]</scope>
    <source>
        <strain evidence="5">ATCC 700542 / DSM 9946 / VI-R2</strain>
        <plasmid evidence="5">Plasmid pMESIL01</plasmid>
    </source>
</reference>
<dbReference type="KEGG" id="msv:Mesil_3508"/>
<dbReference type="Gene3D" id="1.10.10.10">
    <property type="entry name" value="Winged helix-like DNA-binding domain superfamily/Winged helix DNA-binding domain"/>
    <property type="match status" value="1"/>
</dbReference>
<evidence type="ECO:0000259" key="3">
    <source>
        <dbReference type="Pfam" id="PF25583"/>
    </source>
</evidence>
<dbReference type="InterPro" id="IPR013196">
    <property type="entry name" value="HTH_11"/>
</dbReference>
<dbReference type="Pfam" id="PF13280">
    <property type="entry name" value="WYL"/>
    <property type="match status" value="1"/>
</dbReference>
<keyword evidence="5" id="KW-1185">Reference proteome</keyword>
<keyword evidence="4" id="KW-0614">Plasmid</keyword>
<dbReference type="InterPro" id="IPR026881">
    <property type="entry name" value="WYL_dom"/>
</dbReference>
<accession>D7BJF4</accession>
<feature type="domain" description="WYL" evidence="2">
    <location>
        <begin position="128"/>
        <end position="202"/>
    </location>
</feature>
<gene>
    <name evidence="4" type="ORF">Mesil_3508</name>
</gene>
<protein>
    <recommendedName>
        <fullName evidence="6">Helix-turn-helix type 11 domain protein</fullName>
    </recommendedName>
</protein>
<dbReference type="eggNOG" id="COG2378">
    <property type="taxonomic scope" value="Bacteria"/>
</dbReference>
<dbReference type="AlphaFoldDB" id="D7BJF4"/>